<evidence type="ECO:0000313" key="2">
    <source>
        <dbReference type="EMBL" id="KUJ15455.1"/>
    </source>
</evidence>
<dbReference type="InParanoid" id="A0A194X5K9"/>
<feature type="region of interest" description="Disordered" evidence="1">
    <location>
        <begin position="1"/>
        <end position="36"/>
    </location>
</feature>
<dbReference type="Proteomes" id="UP000070700">
    <property type="component" value="Unassembled WGS sequence"/>
</dbReference>
<sequence length="68" mass="7696">MNNFVYLPSLPPSLSERDHNNTQKNHHQPKTTIRDKTPGHTVLRYYYRSTVCPGAQAHSLFAVAEGMA</sequence>
<proteinExistence type="predicted"/>
<gene>
    <name evidence="2" type="ORF">LY89DRAFT_686203</name>
</gene>
<protein>
    <submittedName>
        <fullName evidence="2">Uncharacterized protein</fullName>
    </submittedName>
</protein>
<reference evidence="2 3" key="1">
    <citation type="submission" date="2015-10" db="EMBL/GenBank/DDBJ databases">
        <title>Full genome of DAOMC 229536 Phialocephala scopiformis, a fungal endophyte of spruce producing the potent anti-insectan compound rugulosin.</title>
        <authorList>
            <consortium name="DOE Joint Genome Institute"/>
            <person name="Walker A.K."/>
            <person name="Frasz S.L."/>
            <person name="Seifert K.A."/>
            <person name="Miller J.D."/>
            <person name="Mondo S.J."/>
            <person name="Labutti K."/>
            <person name="Lipzen A."/>
            <person name="Dockter R."/>
            <person name="Kennedy M."/>
            <person name="Grigoriev I.V."/>
            <person name="Spatafora J.W."/>
        </authorList>
    </citation>
    <scope>NUCLEOTIDE SEQUENCE [LARGE SCALE GENOMIC DNA]</scope>
    <source>
        <strain evidence="2 3">CBS 120377</strain>
    </source>
</reference>
<name>A0A194X5K9_MOLSC</name>
<dbReference type="KEGG" id="psco:LY89DRAFT_686203"/>
<organism evidence="2 3">
    <name type="scientific">Mollisia scopiformis</name>
    <name type="common">Conifer needle endophyte fungus</name>
    <name type="synonym">Phialocephala scopiformis</name>
    <dbReference type="NCBI Taxonomy" id="149040"/>
    <lineage>
        <taxon>Eukaryota</taxon>
        <taxon>Fungi</taxon>
        <taxon>Dikarya</taxon>
        <taxon>Ascomycota</taxon>
        <taxon>Pezizomycotina</taxon>
        <taxon>Leotiomycetes</taxon>
        <taxon>Helotiales</taxon>
        <taxon>Mollisiaceae</taxon>
        <taxon>Mollisia</taxon>
    </lineage>
</organism>
<dbReference type="GeneID" id="28824958"/>
<dbReference type="RefSeq" id="XP_018069810.1">
    <property type="nucleotide sequence ID" value="XM_018215232.1"/>
</dbReference>
<evidence type="ECO:0000313" key="3">
    <source>
        <dbReference type="Proteomes" id="UP000070700"/>
    </source>
</evidence>
<accession>A0A194X5K9</accession>
<dbReference type="AlphaFoldDB" id="A0A194X5K9"/>
<keyword evidence="3" id="KW-1185">Reference proteome</keyword>
<evidence type="ECO:0000256" key="1">
    <source>
        <dbReference type="SAM" id="MobiDB-lite"/>
    </source>
</evidence>
<dbReference type="EMBL" id="KQ947418">
    <property type="protein sequence ID" value="KUJ15455.1"/>
    <property type="molecule type" value="Genomic_DNA"/>
</dbReference>